<evidence type="ECO:0000256" key="1">
    <source>
        <dbReference type="SAM" id="Phobius"/>
    </source>
</evidence>
<sequence>MDVVSAWKPISGFRFVVAALPAAVCGVTSAYGAWHGAPWLSKLTWDRQCTTRKVCAGNSARVRCLSGL</sequence>
<evidence type="ECO:0000313" key="2">
    <source>
        <dbReference type="EMBL" id="KAE8919221.1"/>
    </source>
</evidence>
<dbReference type="Proteomes" id="UP000429523">
    <property type="component" value="Unassembled WGS sequence"/>
</dbReference>
<dbReference type="AlphaFoldDB" id="A0A6A3DJJ4"/>
<dbReference type="EMBL" id="QXGF01004873">
    <property type="protein sequence ID" value="KAE8919221.1"/>
    <property type="molecule type" value="Genomic_DNA"/>
</dbReference>
<evidence type="ECO:0000313" key="5">
    <source>
        <dbReference type="Proteomes" id="UP000437068"/>
    </source>
</evidence>
<evidence type="ECO:0000313" key="4">
    <source>
        <dbReference type="Proteomes" id="UP000429523"/>
    </source>
</evidence>
<feature type="transmembrane region" description="Helical" evidence="1">
    <location>
        <begin position="12"/>
        <end position="34"/>
    </location>
</feature>
<protein>
    <submittedName>
        <fullName evidence="2">Uncharacterized protein</fullName>
    </submittedName>
</protein>
<reference evidence="4 5" key="1">
    <citation type="submission" date="2018-08" db="EMBL/GenBank/DDBJ databases">
        <title>Genomic investigation of the strawberry pathogen Phytophthora fragariae indicates pathogenicity is determined by transcriptional variation in three key races.</title>
        <authorList>
            <person name="Adams T.M."/>
            <person name="Armitage A.D."/>
            <person name="Sobczyk M.K."/>
            <person name="Bates H.J."/>
            <person name="Dunwell J.M."/>
            <person name="Nellist C.F."/>
            <person name="Harrison R.J."/>
        </authorList>
    </citation>
    <scope>NUCLEOTIDE SEQUENCE [LARGE SCALE GENOMIC DNA]</scope>
    <source>
        <strain evidence="3 5">A4</strain>
        <strain evidence="2 4">NOV-9</strain>
    </source>
</reference>
<accession>A0A6A3DJJ4</accession>
<evidence type="ECO:0000313" key="3">
    <source>
        <dbReference type="EMBL" id="KAE9267696.1"/>
    </source>
</evidence>
<keyword evidence="1" id="KW-1133">Transmembrane helix</keyword>
<name>A0A6A3DJJ4_9STRA</name>
<proteinExistence type="predicted"/>
<dbReference type="Proteomes" id="UP000437068">
    <property type="component" value="Unassembled WGS sequence"/>
</dbReference>
<dbReference type="EMBL" id="QXGE01005366">
    <property type="protein sequence ID" value="KAE9267696.1"/>
    <property type="molecule type" value="Genomic_DNA"/>
</dbReference>
<organism evidence="2 4">
    <name type="scientific">Phytophthora fragariae</name>
    <dbReference type="NCBI Taxonomy" id="53985"/>
    <lineage>
        <taxon>Eukaryota</taxon>
        <taxon>Sar</taxon>
        <taxon>Stramenopiles</taxon>
        <taxon>Oomycota</taxon>
        <taxon>Peronosporomycetes</taxon>
        <taxon>Peronosporales</taxon>
        <taxon>Peronosporaceae</taxon>
        <taxon>Phytophthora</taxon>
    </lineage>
</organism>
<gene>
    <name evidence="3" type="ORF">PF001_g29968</name>
    <name evidence="2" type="ORF">PF009_g30469</name>
</gene>
<keyword evidence="1" id="KW-0812">Transmembrane</keyword>
<keyword evidence="1" id="KW-0472">Membrane</keyword>
<comment type="caution">
    <text evidence="2">The sequence shown here is derived from an EMBL/GenBank/DDBJ whole genome shotgun (WGS) entry which is preliminary data.</text>
</comment>